<feature type="transmembrane region" description="Helical" evidence="1">
    <location>
        <begin position="37"/>
        <end position="57"/>
    </location>
</feature>
<keyword evidence="1" id="KW-0472">Membrane</keyword>
<accession>A0A0C1QRK0</accession>
<name>A0A0C1QRK0_9GAMM</name>
<protein>
    <submittedName>
        <fullName evidence="2">Uncharacterized protein</fullName>
    </submittedName>
</protein>
<reference evidence="2 3" key="1">
    <citation type="submission" date="2014-12" db="EMBL/GenBank/DDBJ databases">
        <title>Draft Genome Sequence of Pseudoalteromonas luteoviolacea HI1.</title>
        <authorList>
            <person name="Asahina A.Y."/>
            <person name="Hadfield M.G."/>
        </authorList>
    </citation>
    <scope>NUCLEOTIDE SEQUENCE [LARGE SCALE GENOMIC DNA]</scope>
    <source>
        <strain evidence="2 3">HI1</strain>
    </source>
</reference>
<feature type="transmembrane region" description="Helical" evidence="1">
    <location>
        <begin position="12"/>
        <end position="31"/>
    </location>
</feature>
<keyword evidence="1" id="KW-1133">Transmembrane helix</keyword>
<comment type="caution">
    <text evidence="2">The sequence shown here is derived from an EMBL/GenBank/DDBJ whole genome shotgun (WGS) entry which is preliminary data.</text>
</comment>
<evidence type="ECO:0000256" key="1">
    <source>
        <dbReference type="SAM" id="Phobius"/>
    </source>
</evidence>
<sequence length="113" mass="12275">MQSNKQIGSSLARKAPIALFLCALIFILLSISSSINWANLILALSVGVLSAVLLLAYWHGKGGVYFILGLAAPMLSILFSVLPDFWALGWVINGFFCGFAILLWLFQLKNSQG</sequence>
<dbReference type="OrthoDB" id="6316103at2"/>
<proteinExistence type="predicted"/>
<dbReference type="RefSeq" id="WP_039609402.1">
    <property type="nucleotide sequence ID" value="NZ_JWIC01000005.1"/>
</dbReference>
<evidence type="ECO:0000313" key="2">
    <source>
        <dbReference type="EMBL" id="KID57632.1"/>
    </source>
</evidence>
<dbReference type="Proteomes" id="UP000031327">
    <property type="component" value="Unassembled WGS sequence"/>
</dbReference>
<organism evidence="2 3">
    <name type="scientific">Pseudoalteromonas luteoviolacea</name>
    <dbReference type="NCBI Taxonomy" id="43657"/>
    <lineage>
        <taxon>Bacteria</taxon>
        <taxon>Pseudomonadati</taxon>
        <taxon>Pseudomonadota</taxon>
        <taxon>Gammaproteobacteria</taxon>
        <taxon>Alteromonadales</taxon>
        <taxon>Pseudoalteromonadaceae</taxon>
        <taxon>Pseudoalteromonas</taxon>
    </lineage>
</organism>
<dbReference type="AlphaFoldDB" id="A0A0C1QRK0"/>
<dbReference type="EMBL" id="JWIC01000005">
    <property type="protein sequence ID" value="KID57632.1"/>
    <property type="molecule type" value="Genomic_DNA"/>
</dbReference>
<evidence type="ECO:0000313" key="3">
    <source>
        <dbReference type="Proteomes" id="UP000031327"/>
    </source>
</evidence>
<keyword evidence="1" id="KW-0812">Transmembrane</keyword>
<gene>
    <name evidence="2" type="ORF">JF50_10715</name>
</gene>
<feature type="transmembrane region" description="Helical" evidence="1">
    <location>
        <begin position="64"/>
        <end position="82"/>
    </location>
</feature>
<feature type="transmembrane region" description="Helical" evidence="1">
    <location>
        <begin position="88"/>
        <end position="106"/>
    </location>
</feature>